<reference evidence="4 5" key="1">
    <citation type="submission" date="2018-06" db="EMBL/GenBank/DDBJ databases">
        <title>Genomic Encyclopedia of Type Strains, Phase I: the one thousand microbial genomes (KMG-I) project.</title>
        <authorList>
            <person name="Kyrpides N."/>
        </authorList>
    </citation>
    <scope>NUCLEOTIDE SEQUENCE [LARGE SCALE GENOMIC DNA]</scope>
    <source>
        <strain evidence="4 5">DSM 19573</strain>
    </source>
</reference>
<dbReference type="AlphaFoldDB" id="A0A318XQA7"/>
<evidence type="ECO:0000256" key="2">
    <source>
        <dbReference type="ARBA" id="ARBA00022737"/>
    </source>
</evidence>
<dbReference type="Gene3D" id="3.10.50.10">
    <property type="match status" value="1"/>
</dbReference>
<dbReference type="InterPro" id="IPR029070">
    <property type="entry name" value="Chitinase_insertion_sf"/>
</dbReference>
<dbReference type="SUPFAM" id="SSF52058">
    <property type="entry name" value="L domain-like"/>
    <property type="match status" value="1"/>
</dbReference>
<dbReference type="PROSITE" id="PS51450">
    <property type="entry name" value="LRR"/>
    <property type="match status" value="3"/>
</dbReference>
<dbReference type="InterPro" id="IPR050836">
    <property type="entry name" value="SDS22/Internalin_LRR"/>
</dbReference>
<evidence type="ECO:0000256" key="1">
    <source>
        <dbReference type="ARBA" id="ARBA00022614"/>
    </source>
</evidence>
<protein>
    <submittedName>
        <fullName evidence="4">Internalin A</fullName>
    </submittedName>
</protein>
<feature type="domain" description="GH18" evidence="3">
    <location>
        <begin position="36"/>
        <end position="412"/>
    </location>
</feature>
<dbReference type="PANTHER" id="PTHR46652">
    <property type="entry name" value="LEUCINE-RICH REPEAT AND IQ DOMAIN-CONTAINING PROTEIN 1-RELATED"/>
    <property type="match status" value="1"/>
</dbReference>
<keyword evidence="2" id="KW-0677">Repeat</keyword>
<gene>
    <name evidence="4" type="ORF">LY28_01709</name>
</gene>
<dbReference type="Pfam" id="PF12799">
    <property type="entry name" value="LRR_4"/>
    <property type="match status" value="2"/>
</dbReference>
<name>A0A318XQA7_9FIRM</name>
<dbReference type="EMBL" id="QKMR01000008">
    <property type="protein sequence ID" value="PYG87999.1"/>
    <property type="molecule type" value="Genomic_DNA"/>
</dbReference>
<dbReference type="InterPro" id="IPR001223">
    <property type="entry name" value="Glyco_hydro18_cat"/>
</dbReference>
<dbReference type="OrthoDB" id="9769314at2"/>
<keyword evidence="1" id="KW-0433">Leucine-rich repeat</keyword>
<dbReference type="SMART" id="SM00365">
    <property type="entry name" value="LRR_SD22"/>
    <property type="match status" value="4"/>
</dbReference>
<accession>A0A318XQA7</accession>
<dbReference type="Proteomes" id="UP000248132">
    <property type="component" value="Unassembled WGS sequence"/>
</dbReference>
<keyword evidence="5" id="KW-1185">Reference proteome</keyword>
<evidence type="ECO:0000259" key="3">
    <source>
        <dbReference type="PROSITE" id="PS51910"/>
    </source>
</evidence>
<dbReference type="InterPro" id="IPR011583">
    <property type="entry name" value="Chitinase_II/V-like_cat"/>
</dbReference>
<dbReference type="InterPro" id="IPR017853">
    <property type="entry name" value="GH"/>
</dbReference>
<evidence type="ECO:0000313" key="5">
    <source>
        <dbReference type="Proteomes" id="UP000248132"/>
    </source>
</evidence>
<dbReference type="SUPFAM" id="SSF51445">
    <property type="entry name" value="(Trans)glycosidases"/>
    <property type="match status" value="1"/>
</dbReference>
<proteinExistence type="predicted"/>
<dbReference type="SMART" id="SM00369">
    <property type="entry name" value="LRR_TYP"/>
    <property type="match status" value="4"/>
</dbReference>
<organism evidence="4 5">
    <name type="scientific">Ruminiclostridium sufflavum DSM 19573</name>
    <dbReference type="NCBI Taxonomy" id="1121337"/>
    <lineage>
        <taxon>Bacteria</taxon>
        <taxon>Bacillati</taxon>
        <taxon>Bacillota</taxon>
        <taxon>Clostridia</taxon>
        <taxon>Eubacteriales</taxon>
        <taxon>Oscillospiraceae</taxon>
        <taxon>Ruminiclostridium</taxon>
    </lineage>
</organism>
<sequence>MRIIKKAISAIVVLAILLSMVGGLEQNAQAAVQQKLELHAFYPAQLTFSEQAEKYIDSLDSISFAWGRMYSDLSEGINTTLGQNGNTMFYYPKDYIEVLKYTKSKNKSMQLNIFSDSVNAQKIFPYEQQRAEAISAISDLMKKDVSEGGQIYFDGVVIDVEGLQNKDLKGNTLLVNQKTIGSWYVQFLKELKAELAKINKKMFVAVNPLLNYTGYDYKGIAAAADKMIVMAHDYEPVTKLNKTEILQYTGYNCINPIDSLAPIKKIQTAMEDVKKNVSKADLKKVMLQISFDAAQWRFSVPAGASWDKTGKLAMSMEERNTPTYQMIYARIQNKDGKGTGMTYGYNNELQSPFIQYMNISDKTYNILLYENSRSIKAKIDMVKQYGLGGISLWSLSNVPDYSDKTAKAYGLDVWSSILNSLEISSAATKETAFAFKDKVIENAVKKQLLKTSGTVCKSDLGKVYRLAVPAGVKTLVDLKQLSSLEYLDLSNTGITDISALSSLKNLRVLYLQRNSIAHISPLKGITKLEILSINGNKISSISALSSLTQLSELYIRDNKITSYNPIAGLKKLRVLYLKGNVSVNYACLKSVKPGLSEFDF</sequence>
<comment type="caution">
    <text evidence="4">The sequence shown here is derived from an EMBL/GenBank/DDBJ whole genome shotgun (WGS) entry which is preliminary data.</text>
</comment>
<dbReference type="Pfam" id="PF00704">
    <property type="entry name" value="Glyco_hydro_18"/>
    <property type="match status" value="1"/>
</dbReference>
<evidence type="ECO:0000313" key="4">
    <source>
        <dbReference type="EMBL" id="PYG87999.1"/>
    </source>
</evidence>
<dbReference type="Gene3D" id="3.20.20.80">
    <property type="entry name" value="Glycosidases"/>
    <property type="match status" value="1"/>
</dbReference>
<dbReference type="Gene3D" id="3.80.10.10">
    <property type="entry name" value="Ribonuclease Inhibitor"/>
    <property type="match status" value="1"/>
</dbReference>
<dbReference type="PANTHER" id="PTHR46652:SF3">
    <property type="entry name" value="LEUCINE-RICH REPEAT-CONTAINING PROTEIN 9"/>
    <property type="match status" value="1"/>
</dbReference>
<dbReference type="InterPro" id="IPR032675">
    <property type="entry name" value="LRR_dom_sf"/>
</dbReference>
<dbReference type="PROSITE" id="PS51910">
    <property type="entry name" value="GH18_2"/>
    <property type="match status" value="1"/>
</dbReference>
<dbReference type="RefSeq" id="WP_110461747.1">
    <property type="nucleotide sequence ID" value="NZ_QKMR01000008.1"/>
</dbReference>
<dbReference type="GO" id="GO:0005975">
    <property type="term" value="P:carbohydrate metabolic process"/>
    <property type="evidence" value="ECO:0007669"/>
    <property type="project" value="InterPro"/>
</dbReference>
<dbReference type="InterPro" id="IPR001611">
    <property type="entry name" value="Leu-rich_rpt"/>
</dbReference>
<dbReference type="GO" id="GO:0008061">
    <property type="term" value="F:chitin binding"/>
    <property type="evidence" value="ECO:0007669"/>
    <property type="project" value="InterPro"/>
</dbReference>
<dbReference type="SMART" id="SM00636">
    <property type="entry name" value="Glyco_18"/>
    <property type="match status" value="1"/>
</dbReference>
<dbReference type="InterPro" id="IPR003591">
    <property type="entry name" value="Leu-rich_rpt_typical-subtyp"/>
</dbReference>
<dbReference type="InterPro" id="IPR025875">
    <property type="entry name" value="Leu-rich_rpt_4"/>
</dbReference>